<feature type="transmembrane region" description="Helical" evidence="5">
    <location>
        <begin position="12"/>
        <end position="32"/>
    </location>
</feature>
<evidence type="ECO:0000256" key="1">
    <source>
        <dbReference type="ARBA" id="ARBA00004141"/>
    </source>
</evidence>
<evidence type="ECO:0000256" key="4">
    <source>
        <dbReference type="ARBA" id="ARBA00023136"/>
    </source>
</evidence>
<evidence type="ECO:0000256" key="5">
    <source>
        <dbReference type="SAM" id="Phobius"/>
    </source>
</evidence>
<organism evidence="7 8">
    <name type="scientific">Vibrio tapetis subsp. tapetis</name>
    <dbReference type="NCBI Taxonomy" id="1671868"/>
    <lineage>
        <taxon>Bacteria</taxon>
        <taxon>Pseudomonadati</taxon>
        <taxon>Pseudomonadota</taxon>
        <taxon>Gammaproteobacteria</taxon>
        <taxon>Vibrionales</taxon>
        <taxon>Vibrionaceae</taxon>
        <taxon>Vibrio</taxon>
    </lineage>
</organism>
<sequence>MATMNKQIIISITFLSVCLIWGTTWMAMKIAVESIPPITATGLRFLLSAPLVILIAKAMKQPLMFPKGQRGFMGAVALLYFAIPFTLMIVGEQYISSGLASIIFANMPIAVMAISMISLSLRLAPHQIIGLATAVISLCFILSGELEIGDNNDQVGTLALITAVLIHAVMYVMTQKHGKGIHVVTYNALPSAIAAGLLLITGWLFEQPTTATFSADSIYAVIYLGVVASVVGIIAYFTLNQITSPFTASLCFLIFPIVALLLDAWVNGNHLSVFSQQLLFPLLIGIVVAKTTKLPSWLIARVDKP</sequence>
<feature type="transmembrane region" description="Helical" evidence="5">
    <location>
        <begin position="184"/>
        <end position="205"/>
    </location>
</feature>
<comment type="subcellular location">
    <subcellularLocation>
        <location evidence="1">Membrane</location>
        <topology evidence="1">Multi-pass membrane protein</topology>
    </subcellularLocation>
</comment>
<reference evidence="7 8" key="1">
    <citation type="submission" date="2017-10" db="EMBL/GenBank/DDBJ databases">
        <authorList>
            <person name="Banno H."/>
            <person name="Chua N.-H."/>
        </authorList>
    </citation>
    <scope>NUCLEOTIDE SEQUENCE [LARGE SCALE GENOMIC DNA]</scope>
    <source>
        <strain evidence="7">Vibrio tapetis CECT4600</strain>
    </source>
</reference>
<protein>
    <submittedName>
        <fullName evidence="7">Protein PagO</fullName>
    </submittedName>
</protein>
<dbReference type="InterPro" id="IPR037185">
    <property type="entry name" value="EmrE-like"/>
</dbReference>
<dbReference type="InterPro" id="IPR050638">
    <property type="entry name" value="AA-Vitamin_Transporters"/>
</dbReference>
<feature type="transmembrane region" description="Helical" evidence="5">
    <location>
        <begin position="154"/>
        <end position="172"/>
    </location>
</feature>
<feature type="transmembrane region" description="Helical" evidence="5">
    <location>
        <begin position="102"/>
        <end position="121"/>
    </location>
</feature>
<feature type="transmembrane region" description="Helical" evidence="5">
    <location>
        <begin position="246"/>
        <end position="266"/>
    </location>
</feature>
<keyword evidence="4 5" id="KW-0472">Membrane</keyword>
<dbReference type="PANTHER" id="PTHR32322">
    <property type="entry name" value="INNER MEMBRANE TRANSPORTER"/>
    <property type="match status" value="1"/>
</dbReference>
<evidence type="ECO:0000256" key="3">
    <source>
        <dbReference type="ARBA" id="ARBA00022989"/>
    </source>
</evidence>
<feature type="domain" description="EamA" evidence="6">
    <location>
        <begin position="12"/>
        <end position="142"/>
    </location>
</feature>
<feature type="domain" description="EamA" evidence="6">
    <location>
        <begin position="156"/>
        <end position="288"/>
    </location>
</feature>
<keyword evidence="3 5" id="KW-1133">Transmembrane helix</keyword>
<dbReference type="Pfam" id="PF00892">
    <property type="entry name" value="EamA"/>
    <property type="match status" value="2"/>
</dbReference>
<accession>A0A2N8ZG24</accession>
<keyword evidence="8" id="KW-1185">Reference proteome</keyword>
<dbReference type="InterPro" id="IPR000620">
    <property type="entry name" value="EamA_dom"/>
</dbReference>
<dbReference type="SUPFAM" id="SSF103481">
    <property type="entry name" value="Multidrug resistance efflux transporter EmrE"/>
    <property type="match status" value="2"/>
</dbReference>
<feature type="transmembrane region" description="Helical" evidence="5">
    <location>
        <begin position="278"/>
        <end position="300"/>
    </location>
</feature>
<feature type="transmembrane region" description="Helical" evidence="5">
    <location>
        <begin position="38"/>
        <end position="59"/>
    </location>
</feature>
<dbReference type="Proteomes" id="UP000235828">
    <property type="component" value="Chromosome A"/>
</dbReference>
<dbReference type="GO" id="GO:0016020">
    <property type="term" value="C:membrane"/>
    <property type="evidence" value="ECO:0007669"/>
    <property type="project" value="UniProtKB-SubCell"/>
</dbReference>
<evidence type="ECO:0000313" key="7">
    <source>
        <dbReference type="EMBL" id="SON50861.1"/>
    </source>
</evidence>
<name>A0A2N8ZG24_9VIBR</name>
<gene>
    <name evidence="7" type="primary">pagO</name>
    <name evidence="7" type="ORF">VTAP4600_A2895</name>
</gene>
<dbReference type="AlphaFoldDB" id="A0A2N8ZG24"/>
<evidence type="ECO:0000313" key="8">
    <source>
        <dbReference type="Proteomes" id="UP000235828"/>
    </source>
</evidence>
<proteinExistence type="predicted"/>
<evidence type="ECO:0000259" key="6">
    <source>
        <dbReference type="Pfam" id="PF00892"/>
    </source>
</evidence>
<dbReference type="PANTHER" id="PTHR32322:SF14">
    <property type="entry name" value="PROTEIN PAGO"/>
    <property type="match status" value="1"/>
</dbReference>
<feature type="transmembrane region" description="Helical" evidence="5">
    <location>
        <begin position="128"/>
        <end position="148"/>
    </location>
</feature>
<feature type="transmembrane region" description="Helical" evidence="5">
    <location>
        <begin position="71"/>
        <end position="90"/>
    </location>
</feature>
<dbReference type="KEGG" id="vta:A2895"/>
<feature type="transmembrane region" description="Helical" evidence="5">
    <location>
        <begin position="217"/>
        <end position="239"/>
    </location>
</feature>
<evidence type="ECO:0000256" key="2">
    <source>
        <dbReference type="ARBA" id="ARBA00022692"/>
    </source>
</evidence>
<keyword evidence="2 5" id="KW-0812">Transmembrane</keyword>
<dbReference type="EMBL" id="LT960611">
    <property type="protein sequence ID" value="SON50861.1"/>
    <property type="molecule type" value="Genomic_DNA"/>
</dbReference>